<dbReference type="EMBL" id="ML208272">
    <property type="protein sequence ID" value="TFK73827.1"/>
    <property type="molecule type" value="Genomic_DNA"/>
</dbReference>
<protein>
    <submittedName>
        <fullName evidence="1">Uncharacterized protein</fullName>
    </submittedName>
</protein>
<gene>
    <name evidence="1" type="ORF">BDN72DRAFT_893555</name>
</gene>
<evidence type="ECO:0000313" key="1">
    <source>
        <dbReference type="EMBL" id="TFK73827.1"/>
    </source>
</evidence>
<organism evidence="1 2">
    <name type="scientific">Pluteus cervinus</name>
    <dbReference type="NCBI Taxonomy" id="181527"/>
    <lineage>
        <taxon>Eukaryota</taxon>
        <taxon>Fungi</taxon>
        <taxon>Dikarya</taxon>
        <taxon>Basidiomycota</taxon>
        <taxon>Agaricomycotina</taxon>
        <taxon>Agaricomycetes</taxon>
        <taxon>Agaricomycetidae</taxon>
        <taxon>Agaricales</taxon>
        <taxon>Pluteineae</taxon>
        <taxon>Pluteaceae</taxon>
        <taxon>Pluteus</taxon>
    </lineage>
</organism>
<keyword evidence="2" id="KW-1185">Reference proteome</keyword>
<accession>A0ACD3B810</accession>
<name>A0ACD3B810_9AGAR</name>
<reference evidence="1 2" key="1">
    <citation type="journal article" date="2019" name="Nat. Ecol. Evol.">
        <title>Megaphylogeny resolves global patterns of mushroom evolution.</title>
        <authorList>
            <person name="Varga T."/>
            <person name="Krizsan K."/>
            <person name="Foldi C."/>
            <person name="Dima B."/>
            <person name="Sanchez-Garcia M."/>
            <person name="Sanchez-Ramirez S."/>
            <person name="Szollosi G.J."/>
            <person name="Szarkandi J.G."/>
            <person name="Papp V."/>
            <person name="Albert L."/>
            <person name="Andreopoulos W."/>
            <person name="Angelini C."/>
            <person name="Antonin V."/>
            <person name="Barry K.W."/>
            <person name="Bougher N.L."/>
            <person name="Buchanan P."/>
            <person name="Buyck B."/>
            <person name="Bense V."/>
            <person name="Catcheside P."/>
            <person name="Chovatia M."/>
            <person name="Cooper J."/>
            <person name="Damon W."/>
            <person name="Desjardin D."/>
            <person name="Finy P."/>
            <person name="Geml J."/>
            <person name="Haridas S."/>
            <person name="Hughes K."/>
            <person name="Justo A."/>
            <person name="Karasinski D."/>
            <person name="Kautmanova I."/>
            <person name="Kiss B."/>
            <person name="Kocsube S."/>
            <person name="Kotiranta H."/>
            <person name="LaButti K.M."/>
            <person name="Lechner B.E."/>
            <person name="Liimatainen K."/>
            <person name="Lipzen A."/>
            <person name="Lukacs Z."/>
            <person name="Mihaltcheva S."/>
            <person name="Morgado L.N."/>
            <person name="Niskanen T."/>
            <person name="Noordeloos M.E."/>
            <person name="Ohm R.A."/>
            <person name="Ortiz-Santana B."/>
            <person name="Ovrebo C."/>
            <person name="Racz N."/>
            <person name="Riley R."/>
            <person name="Savchenko A."/>
            <person name="Shiryaev A."/>
            <person name="Soop K."/>
            <person name="Spirin V."/>
            <person name="Szebenyi C."/>
            <person name="Tomsovsky M."/>
            <person name="Tulloss R.E."/>
            <person name="Uehling J."/>
            <person name="Grigoriev I.V."/>
            <person name="Vagvolgyi C."/>
            <person name="Papp T."/>
            <person name="Martin F.M."/>
            <person name="Miettinen O."/>
            <person name="Hibbett D.S."/>
            <person name="Nagy L.G."/>
        </authorList>
    </citation>
    <scope>NUCLEOTIDE SEQUENCE [LARGE SCALE GENOMIC DNA]</scope>
    <source>
        <strain evidence="1 2">NL-1719</strain>
    </source>
</reference>
<proteinExistence type="predicted"/>
<dbReference type="Proteomes" id="UP000308600">
    <property type="component" value="Unassembled WGS sequence"/>
</dbReference>
<evidence type="ECO:0000313" key="2">
    <source>
        <dbReference type="Proteomes" id="UP000308600"/>
    </source>
</evidence>
<sequence length="288" mass="32960">MSRRRPQLVRRSARILAKDTPRIGPTLPLELERIIFPMALENNMADAKNLVIVAKYVFDWLIPIVYKVVLLSSGHGGPKWPPLPLPISKLPRYGRYVQHLFIMPTPENVLGRYLQYCPNIVDLASWQRLSGAQIELIAHLPLTRLTLSDTASRGMRLTSSALTVFSKITHLDLEDVKTRFIRHFPLVTHLAICSGIDFEEYLDVLEKFPNLKVLIAWQPDGQGRRFPEVQDDLVYPEVVHPRTIKIIYSKVDSWLKTAMGEPRNVWELAEDVAEERVAVARARGKQRS</sequence>